<dbReference type="eggNOG" id="COG3069">
    <property type="taxonomic scope" value="Bacteria"/>
</dbReference>
<evidence type="ECO:0000256" key="2">
    <source>
        <dbReference type="ARBA" id="ARBA00005275"/>
    </source>
</evidence>
<proteinExistence type="inferred from homology"/>
<feature type="transmembrane region" description="Helical" evidence="8">
    <location>
        <begin position="29"/>
        <end position="51"/>
    </location>
</feature>
<keyword evidence="3" id="KW-0813">Transport</keyword>
<feature type="transmembrane region" description="Helical" evidence="8">
    <location>
        <begin position="63"/>
        <end position="85"/>
    </location>
</feature>
<feature type="transmembrane region" description="Helical" evidence="8">
    <location>
        <begin position="367"/>
        <end position="393"/>
    </location>
</feature>
<keyword evidence="5 8" id="KW-0812">Transmembrane</keyword>
<feature type="transmembrane region" description="Helical" evidence="8">
    <location>
        <begin position="302"/>
        <end position="320"/>
    </location>
</feature>
<dbReference type="HOGENOM" id="CLU_030262_3_2_0"/>
<evidence type="ECO:0000256" key="5">
    <source>
        <dbReference type="ARBA" id="ARBA00022692"/>
    </source>
</evidence>
<gene>
    <name evidence="9" type="ordered locus">Smon_0673</name>
</gene>
<keyword evidence="4" id="KW-1003">Cell membrane</keyword>
<evidence type="ECO:0000313" key="10">
    <source>
        <dbReference type="Proteomes" id="UP000002072"/>
    </source>
</evidence>
<dbReference type="RefSeq" id="WP_012858697.1">
    <property type="nucleotide sequence ID" value="NC_013515.1"/>
</dbReference>
<dbReference type="InterPro" id="IPR018385">
    <property type="entry name" value="C4_dicarb_anaerob_car-like"/>
</dbReference>
<feature type="transmembrane region" description="Helical" evidence="8">
    <location>
        <begin position="399"/>
        <end position="417"/>
    </location>
</feature>
<evidence type="ECO:0000256" key="8">
    <source>
        <dbReference type="SAM" id="Phobius"/>
    </source>
</evidence>
<evidence type="ECO:0000256" key="4">
    <source>
        <dbReference type="ARBA" id="ARBA00022475"/>
    </source>
</evidence>
<feature type="transmembrane region" description="Helical" evidence="8">
    <location>
        <begin position="261"/>
        <end position="281"/>
    </location>
</feature>
<feature type="transmembrane region" description="Helical" evidence="8">
    <location>
        <begin position="429"/>
        <end position="446"/>
    </location>
</feature>
<dbReference type="NCBIfam" id="NF037994">
    <property type="entry name" value="DcuC_1"/>
    <property type="match status" value="1"/>
</dbReference>
<name>D1AXX0_STRM9</name>
<dbReference type="PANTHER" id="PTHR42002:SF2">
    <property type="entry name" value="ANAEROBIC C4-DICARBOXYLATE TRANSPORTER DCUC-RELATED"/>
    <property type="match status" value="1"/>
</dbReference>
<feature type="transmembrane region" description="Helical" evidence="8">
    <location>
        <begin position="184"/>
        <end position="207"/>
    </location>
</feature>
<dbReference type="GO" id="GO:0005886">
    <property type="term" value="C:plasma membrane"/>
    <property type="evidence" value="ECO:0007669"/>
    <property type="project" value="UniProtKB-SubCell"/>
</dbReference>
<evidence type="ECO:0000313" key="9">
    <source>
        <dbReference type="EMBL" id="ACZ01146.1"/>
    </source>
</evidence>
<dbReference type="AlphaFoldDB" id="D1AXX0"/>
<dbReference type="OrthoDB" id="1674075at2"/>
<feature type="transmembrane region" description="Helical" evidence="8">
    <location>
        <begin position="340"/>
        <end position="360"/>
    </location>
</feature>
<dbReference type="GO" id="GO:0015556">
    <property type="term" value="F:C4-dicarboxylate transmembrane transporter activity"/>
    <property type="evidence" value="ECO:0007669"/>
    <property type="project" value="InterPro"/>
</dbReference>
<dbReference type="InterPro" id="IPR004669">
    <property type="entry name" value="C4_dicarb_anaerob_car"/>
</dbReference>
<evidence type="ECO:0000256" key="3">
    <source>
        <dbReference type="ARBA" id="ARBA00022448"/>
    </source>
</evidence>
<organism evidence="9 10">
    <name type="scientific">Streptobacillus moniliformis (strain ATCC 14647 / DSM 12112 / NCTC 10651 / 9901)</name>
    <dbReference type="NCBI Taxonomy" id="519441"/>
    <lineage>
        <taxon>Bacteria</taxon>
        <taxon>Fusobacteriati</taxon>
        <taxon>Fusobacteriota</taxon>
        <taxon>Fusobacteriia</taxon>
        <taxon>Fusobacteriales</taxon>
        <taxon>Leptotrichiaceae</taxon>
        <taxon>Streptobacillus</taxon>
    </lineage>
</organism>
<dbReference type="Proteomes" id="UP000002072">
    <property type="component" value="Chromosome"/>
</dbReference>
<reference evidence="9 10" key="1">
    <citation type="journal article" date="2009" name="Stand. Genomic Sci.">
        <title>Complete genome sequence of Streptobacillus moniliformis type strain (9901T).</title>
        <authorList>
            <person name="Nolan M."/>
            <person name="Gronow S."/>
            <person name="Lapidus A."/>
            <person name="Ivanova N."/>
            <person name="Copeland A."/>
            <person name="Lucas S."/>
            <person name="Del Rio T.G."/>
            <person name="Chen F."/>
            <person name="Tice H."/>
            <person name="Pitluck S."/>
            <person name="Cheng J.F."/>
            <person name="Sims D."/>
            <person name="Meincke L."/>
            <person name="Bruce D."/>
            <person name="Goodwin L."/>
            <person name="Brettin T."/>
            <person name="Han C."/>
            <person name="Detter J.C."/>
            <person name="Ovchinikova G."/>
            <person name="Pati A."/>
            <person name="Mavromatis K."/>
            <person name="Mikhailova N."/>
            <person name="Chen A."/>
            <person name="Palaniappan K."/>
            <person name="Land M."/>
            <person name="Hauser L."/>
            <person name="Chang Y.J."/>
            <person name="Jeffries C.D."/>
            <person name="Rohde M."/>
            <person name="Sproer C."/>
            <person name="Goker M."/>
            <person name="Bristow J."/>
            <person name="Eisen J.A."/>
            <person name="Markowitz V."/>
            <person name="Hugenholtz P."/>
            <person name="Kyrpides N.C."/>
            <person name="Klenk H.P."/>
            <person name="Chain P."/>
        </authorList>
    </citation>
    <scope>NUCLEOTIDE SEQUENCE [LARGE SCALE GENOMIC DNA]</scope>
    <source>
        <strain evidence="10">ATCC 14647 / DSM 12112 / NCTC 10651 / 9901</strain>
    </source>
</reference>
<accession>D1AXX0</accession>
<dbReference type="KEGG" id="smf:Smon_0673"/>
<keyword evidence="10" id="KW-1185">Reference proteome</keyword>
<dbReference type="GeneID" id="29673808"/>
<dbReference type="PANTHER" id="PTHR42002">
    <property type="entry name" value="ANAEROBIC C4-DICARBOXYLATE TRANSPORTER DCUC-RELATED"/>
    <property type="match status" value="1"/>
</dbReference>
<comment type="similarity">
    <text evidence="2">Belongs to the DcuC/DcuD transporter (TC 2.A.61) family.</text>
</comment>
<comment type="subcellular location">
    <subcellularLocation>
        <location evidence="1">Cell membrane</location>
        <topology evidence="1">Multi-pass membrane protein</topology>
    </subcellularLocation>
</comment>
<keyword evidence="7 8" id="KW-0472">Membrane</keyword>
<feature type="transmembrane region" description="Helical" evidence="8">
    <location>
        <begin position="145"/>
        <end position="164"/>
    </location>
</feature>
<feature type="transmembrane region" description="Helical" evidence="8">
    <location>
        <begin position="105"/>
        <end position="138"/>
    </location>
</feature>
<evidence type="ECO:0000256" key="1">
    <source>
        <dbReference type="ARBA" id="ARBA00004651"/>
    </source>
</evidence>
<feature type="transmembrane region" description="Helical" evidence="8">
    <location>
        <begin position="236"/>
        <end position="255"/>
    </location>
</feature>
<dbReference type="STRING" id="519441.Smon_0673"/>
<protein>
    <submittedName>
        <fullName evidence="9">Anaerobic c4-dicarboxylate antiporter, DcuC family</fullName>
    </submittedName>
</protein>
<keyword evidence="6 8" id="KW-1133">Transmembrane helix</keyword>
<sequence length="447" mass="48065">MFVIIIGFLSVLFVGYMLLKKHDIKITLFGVGLLLLYISQILKGEYANFLLNPIDMLIKQFGTTLSGAGLVIFVLGGYSAYMSAIGANDMTVMLLTKPLKKVKSVYILVPIVFLLGNLLSLVIPSASNLAIILIATLFPVLRKSGMSNLTAAAIIATTATIMPTPLGADNVAVAAELGVSVEEYVFGSHSLISIPTLFFMAIVHMIWQRYCDKRQVLEKEFEQTEDQIKYDKPFSLVYSLLPLLPIIILLTSFVLENITETKLSLSVLSVSIISVIFTLLIEIIKNRNVKTSLISVEQFFKGMGNSMGIVVLLVAASTYVNGLKGIGLINILQEIMTKTSASGILLPVILVIFSAIIVLLSGSGTALFFALVPLLVPLAMAANISPIAISVPLGLSGNLLRAVSPVSAVVMIVSGAVKEDPISLVKRTSVPMIAGVIFMLILSLILF</sequence>
<dbReference type="Pfam" id="PF03606">
    <property type="entry name" value="DcuC"/>
    <property type="match status" value="1"/>
</dbReference>
<dbReference type="NCBIfam" id="TIGR00771">
    <property type="entry name" value="DcuC"/>
    <property type="match status" value="1"/>
</dbReference>
<evidence type="ECO:0000256" key="6">
    <source>
        <dbReference type="ARBA" id="ARBA00022989"/>
    </source>
</evidence>
<dbReference type="EMBL" id="CP001779">
    <property type="protein sequence ID" value="ACZ01146.1"/>
    <property type="molecule type" value="Genomic_DNA"/>
</dbReference>
<evidence type="ECO:0000256" key="7">
    <source>
        <dbReference type="ARBA" id="ARBA00023136"/>
    </source>
</evidence>